<evidence type="ECO:0000313" key="2">
    <source>
        <dbReference type="EMBL" id="SCY63291.1"/>
    </source>
</evidence>
<dbReference type="GO" id="GO:0020037">
    <property type="term" value="F:heme binding"/>
    <property type="evidence" value="ECO:0007669"/>
    <property type="project" value="InterPro"/>
</dbReference>
<dbReference type="Gene3D" id="1.20.120.10">
    <property type="entry name" value="Cytochrome c/b562"/>
    <property type="match status" value="1"/>
</dbReference>
<name>A0A1G5HHY1_9GAMM</name>
<dbReference type="OrthoDB" id="1150802at2"/>
<dbReference type="RefSeq" id="WP_054965461.1">
    <property type="nucleotide sequence ID" value="NZ_FMUN01000009.1"/>
</dbReference>
<organism evidence="2 3">
    <name type="scientific">Thiohalorhabdus denitrificans</name>
    <dbReference type="NCBI Taxonomy" id="381306"/>
    <lineage>
        <taxon>Bacteria</taxon>
        <taxon>Pseudomonadati</taxon>
        <taxon>Pseudomonadota</taxon>
        <taxon>Gammaproteobacteria</taxon>
        <taxon>Thiohalorhabdales</taxon>
        <taxon>Thiohalorhabdaceae</taxon>
        <taxon>Thiohalorhabdus</taxon>
    </lineage>
</organism>
<gene>
    <name evidence="2" type="ORF">SAMN05661077_2755</name>
</gene>
<keyword evidence="3" id="KW-1185">Reference proteome</keyword>
<feature type="chain" id="PRO_5010285060" evidence="1">
    <location>
        <begin position="23"/>
        <end position="158"/>
    </location>
</feature>
<proteinExistence type="predicted"/>
<protein>
    <submittedName>
        <fullName evidence="2">Cytochrome C</fullName>
    </submittedName>
</protein>
<evidence type="ECO:0000313" key="3">
    <source>
        <dbReference type="Proteomes" id="UP000183104"/>
    </source>
</evidence>
<accession>A0A1G5HHY1</accession>
<dbReference type="STRING" id="381306.AN478_04730"/>
<dbReference type="GO" id="GO:0022900">
    <property type="term" value="P:electron transport chain"/>
    <property type="evidence" value="ECO:0007669"/>
    <property type="project" value="InterPro"/>
</dbReference>
<dbReference type="AlphaFoldDB" id="A0A1G5HHY1"/>
<dbReference type="GO" id="GO:0005506">
    <property type="term" value="F:iron ion binding"/>
    <property type="evidence" value="ECO:0007669"/>
    <property type="project" value="InterPro"/>
</dbReference>
<dbReference type="InterPro" id="IPR010980">
    <property type="entry name" value="Cyt_c/b562"/>
</dbReference>
<keyword evidence="1" id="KW-0732">Signal</keyword>
<evidence type="ECO:0000256" key="1">
    <source>
        <dbReference type="SAM" id="SignalP"/>
    </source>
</evidence>
<dbReference type="SUPFAM" id="SSF47175">
    <property type="entry name" value="Cytochromes"/>
    <property type="match status" value="1"/>
</dbReference>
<sequence>MYQKAILASALATVALASPGEAAPDQEGTPRDPDQRQVLELPPDERHLVLEEMRNFLVAMQEITAGLAVEDMQKVADAARRMGGQAANEIPPRVVEKLPDTFKRLAGKVHTTFDRIAMDAESMGDRALSLEQLARLQQQCVACHATYQIEKRPFGTAK</sequence>
<dbReference type="EMBL" id="FMUN01000009">
    <property type="protein sequence ID" value="SCY63291.1"/>
    <property type="molecule type" value="Genomic_DNA"/>
</dbReference>
<dbReference type="Proteomes" id="UP000183104">
    <property type="component" value="Unassembled WGS sequence"/>
</dbReference>
<dbReference type="GO" id="GO:0009055">
    <property type="term" value="F:electron transfer activity"/>
    <property type="evidence" value="ECO:0007669"/>
    <property type="project" value="InterPro"/>
</dbReference>
<feature type="signal peptide" evidence="1">
    <location>
        <begin position="1"/>
        <end position="22"/>
    </location>
</feature>
<reference evidence="3" key="1">
    <citation type="submission" date="2016-10" db="EMBL/GenBank/DDBJ databases">
        <authorList>
            <person name="Varghese N."/>
        </authorList>
    </citation>
    <scope>NUCLEOTIDE SEQUENCE [LARGE SCALE GENOMIC DNA]</scope>
    <source>
        <strain evidence="3">HL 19</strain>
    </source>
</reference>